<evidence type="ECO:0008006" key="4">
    <source>
        <dbReference type="Google" id="ProtNLM"/>
    </source>
</evidence>
<reference evidence="2" key="2">
    <citation type="submission" date="2024-02" db="EMBL/GenBank/DDBJ databases">
        <title>The Genome Sequence of Enterococcus diestrammenae JM9A.</title>
        <authorList>
            <person name="Earl A."/>
            <person name="Manson A."/>
            <person name="Gilmore M."/>
            <person name="Sanders J."/>
            <person name="Shea T."/>
            <person name="Howe W."/>
            <person name="Livny J."/>
            <person name="Cuomo C."/>
            <person name="Neafsey D."/>
            <person name="Birren B."/>
        </authorList>
    </citation>
    <scope>NUCLEOTIDE SEQUENCE</scope>
    <source>
        <strain evidence="2">JM9A</strain>
    </source>
</reference>
<keyword evidence="1" id="KW-0812">Transmembrane</keyword>
<protein>
    <recommendedName>
        <fullName evidence="4">Glycine zipper family protein</fullName>
    </recommendedName>
</protein>
<reference evidence="2" key="1">
    <citation type="submission" date="2016-06" db="EMBL/GenBank/DDBJ databases">
        <authorList>
            <person name="Van Tyne D."/>
        </authorList>
    </citation>
    <scope>NUCLEOTIDE SEQUENCE</scope>
    <source>
        <strain evidence="2">JM9A</strain>
    </source>
</reference>
<dbReference type="RefSeq" id="WP_202625796.1">
    <property type="nucleotide sequence ID" value="NZ_JAQFAM010000005.1"/>
</dbReference>
<feature type="transmembrane region" description="Helical" evidence="1">
    <location>
        <begin position="12"/>
        <end position="42"/>
    </location>
</feature>
<evidence type="ECO:0000256" key="1">
    <source>
        <dbReference type="SAM" id="Phobius"/>
    </source>
</evidence>
<organism evidence="2 3">
    <name type="scientific">Enterococcus diestrammenae</name>
    <dbReference type="NCBI Taxonomy" id="1155073"/>
    <lineage>
        <taxon>Bacteria</taxon>
        <taxon>Bacillati</taxon>
        <taxon>Bacillota</taxon>
        <taxon>Bacilli</taxon>
        <taxon>Lactobacillales</taxon>
        <taxon>Enterococcaceae</taxon>
        <taxon>Enterococcus</taxon>
    </lineage>
</organism>
<sequence>MEKQQFDGEFNLLGILIGVCIGLITNKLVFGIMLGIVIGIMLDWLGNLLLLWRDHKNQ</sequence>
<dbReference type="Proteomes" id="UP001429357">
    <property type="component" value="Unassembled WGS sequence"/>
</dbReference>
<keyword evidence="3" id="KW-1185">Reference proteome</keyword>
<evidence type="ECO:0000313" key="3">
    <source>
        <dbReference type="Proteomes" id="UP001429357"/>
    </source>
</evidence>
<keyword evidence="1" id="KW-1133">Transmembrane helix</keyword>
<evidence type="ECO:0000313" key="2">
    <source>
        <dbReference type="EMBL" id="MEO1781799.1"/>
    </source>
</evidence>
<accession>A0ABV0F173</accession>
<dbReference type="EMBL" id="MAEI02000001">
    <property type="protein sequence ID" value="MEO1781799.1"/>
    <property type="molecule type" value="Genomic_DNA"/>
</dbReference>
<gene>
    <name evidence="2" type="ORF">BAU18_001387</name>
</gene>
<keyword evidence="1" id="KW-0472">Membrane</keyword>
<comment type="caution">
    <text evidence="2">The sequence shown here is derived from an EMBL/GenBank/DDBJ whole genome shotgun (WGS) entry which is preliminary data.</text>
</comment>
<name>A0ABV0F173_9ENTE</name>
<proteinExistence type="predicted"/>